<name>A0A9P5LB11_9HYPO</name>
<evidence type="ECO:0000313" key="1">
    <source>
        <dbReference type="EMBL" id="KAF7541071.1"/>
    </source>
</evidence>
<reference evidence="1" key="1">
    <citation type="submission" date="2020-03" db="EMBL/GenBank/DDBJ databases">
        <title>Draft Genome Sequence of Cylindrodendrum hubeiense.</title>
        <authorList>
            <person name="Buettner E."/>
            <person name="Kellner H."/>
        </authorList>
    </citation>
    <scope>NUCLEOTIDE SEQUENCE</scope>
    <source>
        <strain evidence="1">IHI 201604</strain>
    </source>
</reference>
<sequence>MYRENRPGRLSFVSVVSSWSSPSDDGIIVTKHHRRMSEDRVVIPDMDRSRQASTCSEQSCEGMTADETRDLWKCMLELQLRYGCYNSTRIDMALDAGDHGMDLMPNRFIIDTLNESVVHLPDEGRELLHRYLCPSSCADKQKWKFWKKE</sequence>
<keyword evidence="2" id="KW-1185">Reference proteome</keyword>
<proteinExistence type="predicted"/>
<dbReference type="EMBL" id="JAANBB010000504">
    <property type="protein sequence ID" value="KAF7541071.1"/>
    <property type="molecule type" value="Genomic_DNA"/>
</dbReference>
<protein>
    <submittedName>
        <fullName evidence="1">Uncharacterized protein</fullName>
    </submittedName>
</protein>
<gene>
    <name evidence="1" type="ORF">G7Z17_g12036</name>
</gene>
<comment type="caution">
    <text evidence="1">The sequence shown here is derived from an EMBL/GenBank/DDBJ whole genome shotgun (WGS) entry which is preliminary data.</text>
</comment>
<dbReference type="OrthoDB" id="3553044at2759"/>
<dbReference type="Proteomes" id="UP000722485">
    <property type="component" value="Unassembled WGS sequence"/>
</dbReference>
<accession>A0A9P5LB11</accession>
<evidence type="ECO:0000313" key="2">
    <source>
        <dbReference type="Proteomes" id="UP000722485"/>
    </source>
</evidence>
<dbReference type="AlphaFoldDB" id="A0A9P5LB11"/>
<organism evidence="1 2">
    <name type="scientific">Cylindrodendrum hubeiense</name>
    <dbReference type="NCBI Taxonomy" id="595255"/>
    <lineage>
        <taxon>Eukaryota</taxon>
        <taxon>Fungi</taxon>
        <taxon>Dikarya</taxon>
        <taxon>Ascomycota</taxon>
        <taxon>Pezizomycotina</taxon>
        <taxon>Sordariomycetes</taxon>
        <taxon>Hypocreomycetidae</taxon>
        <taxon>Hypocreales</taxon>
        <taxon>Nectriaceae</taxon>
        <taxon>Cylindrodendrum</taxon>
    </lineage>
</organism>